<reference evidence="3" key="2">
    <citation type="journal article" date="2019" name="Int. J. Syst. Evol. Microbiol.">
        <title>The Global Catalogue of Microorganisms (GCM) 10K type strain sequencing project: providing services to taxonomists for standard genome sequencing and annotation.</title>
        <authorList>
            <consortium name="The Broad Institute Genomics Platform"/>
            <consortium name="The Broad Institute Genome Sequencing Center for Infectious Disease"/>
            <person name="Wu L."/>
            <person name="Ma J."/>
        </authorList>
    </citation>
    <scope>NUCLEOTIDE SEQUENCE [LARGE SCALE GENOMIC DNA]</scope>
    <source>
        <strain evidence="3">CECT 7184</strain>
    </source>
</reference>
<evidence type="ECO:0000313" key="2">
    <source>
        <dbReference type="EMBL" id="MDN3709700.1"/>
    </source>
</evidence>
<reference evidence="1" key="1">
    <citation type="journal article" date="2014" name="Int. J. Syst. Evol. Microbiol.">
        <title>Complete genome of a new Firmicutes species belonging to the dominant human colonic microbiota ('Ruminococcus bicirculans') reveals two chromosomes and a selective capacity to utilize plant glucans.</title>
        <authorList>
            <consortium name="NISC Comparative Sequencing Program"/>
            <person name="Wegmann U."/>
            <person name="Louis P."/>
            <person name="Goesmann A."/>
            <person name="Henrissat B."/>
            <person name="Duncan S.H."/>
            <person name="Flint H.J."/>
        </authorList>
    </citation>
    <scope>NUCLEOTIDE SEQUENCE</scope>
    <source>
        <strain evidence="1">CECT 7184</strain>
    </source>
</reference>
<organism evidence="1 3">
    <name type="scientific">Paenimyroides ceti</name>
    <dbReference type="NCBI Taxonomy" id="395087"/>
    <lineage>
        <taxon>Bacteria</taxon>
        <taxon>Pseudomonadati</taxon>
        <taxon>Bacteroidota</taxon>
        <taxon>Flavobacteriia</taxon>
        <taxon>Flavobacteriales</taxon>
        <taxon>Flavobacteriaceae</taxon>
        <taxon>Paenimyroides</taxon>
    </lineage>
</organism>
<gene>
    <name evidence="1" type="ORF">QW060_06145</name>
    <name evidence="2" type="ORF">QW060_22365</name>
</gene>
<proteinExistence type="predicted"/>
<evidence type="ECO:0000313" key="1">
    <source>
        <dbReference type="EMBL" id="MDN3706710.1"/>
    </source>
</evidence>
<accession>A0ABT8CR75</accession>
<protein>
    <submittedName>
        <fullName evidence="1">Uncharacterized protein</fullName>
    </submittedName>
</protein>
<dbReference type="EMBL" id="JAUFQU010000052">
    <property type="protein sequence ID" value="MDN3709700.1"/>
    <property type="molecule type" value="Genomic_DNA"/>
</dbReference>
<name>A0ABT8CR75_9FLAO</name>
<dbReference type="Proteomes" id="UP001242368">
    <property type="component" value="Unassembled WGS sequence"/>
</dbReference>
<comment type="caution">
    <text evidence="1">The sequence shown here is derived from an EMBL/GenBank/DDBJ whole genome shotgun (WGS) entry which is preliminary data.</text>
</comment>
<dbReference type="EMBL" id="JAUFQU010000001">
    <property type="protein sequence ID" value="MDN3706710.1"/>
    <property type="molecule type" value="Genomic_DNA"/>
</dbReference>
<dbReference type="RefSeq" id="WP_290362766.1">
    <property type="nucleotide sequence ID" value="NZ_JAUFQU010000001.1"/>
</dbReference>
<evidence type="ECO:0000313" key="3">
    <source>
        <dbReference type="Proteomes" id="UP001242368"/>
    </source>
</evidence>
<keyword evidence="3" id="KW-1185">Reference proteome</keyword>
<reference evidence="1" key="3">
    <citation type="submission" date="2023-06" db="EMBL/GenBank/DDBJ databases">
        <authorList>
            <person name="Lucena T."/>
            <person name="Sun Q."/>
        </authorList>
    </citation>
    <scope>NUCLEOTIDE SEQUENCE</scope>
    <source>
        <strain evidence="1">CECT 7184</strain>
    </source>
</reference>
<sequence length="49" mass="6014">MKLLLSNIIFEIRSKEEKLSSEFPRLIDEAYQMIFFYKNCYFLPKSIYL</sequence>